<sequence length="203" mass="22140">MATKIRLQRHGKKGYAFYHVVVADSRAPRDGRFIEKLGTYNPNTNPATIDIDFDRTLTWVGTGAEMSDTARAILSYKGVLFKNHLIKGVAKGALSEADVETKFEAWMNDKGAKITKKTEGHSDSIKKAESDRLAAERKTNTDRAAAIAAKNAPEVEEVVEEEAPAAEETPAAEATEEATTPVPTPEKDPVVEAAKEAKKEDEK</sequence>
<dbReference type="EMBL" id="SETE01000005">
    <property type="protein sequence ID" value="RYM32780.1"/>
    <property type="molecule type" value="Genomic_DNA"/>
</dbReference>
<protein>
    <recommendedName>
        <fullName evidence="3">Small ribosomal subunit protein bS16</fullName>
    </recommendedName>
</protein>
<comment type="caution">
    <text evidence="5">The sequence shown here is derived from an EMBL/GenBank/DDBJ whole genome shotgun (WGS) entry which is preliminary data.</text>
</comment>
<feature type="compositionally biased region" description="Acidic residues" evidence="4">
    <location>
        <begin position="154"/>
        <end position="165"/>
    </location>
</feature>
<feature type="compositionally biased region" description="Basic and acidic residues" evidence="4">
    <location>
        <begin position="185"/>
        <end position="203"/>
    </location>
</feature>
<dbReference type="GO" id="GO:0015935">
    <property type="term" value="C:small ribosomal subunit"/>
    <property type="evidence" value="ECO:0007669"/>
    <property type="project" value="TreeGrafter"/>
</dbReference>
<reference evidence="5 6" key="1">
    <citation type="submission" date="2019-02" db="EMBL/GenBank/DDBJ databases">
        <title>Genome sequence of the sea-ice species Brumimicrobium glaciale.</title>
        <authorList>
            <person name="Bowman J.P."/>
        </authorList>
    </citation>
    <scope>NUCLEOTIDE SEQUENCE [LARGE SCALE GENOMIC DNA]</scope>
    <source>
        <strain evidence="5 6">IC156</strain>
    </source>
</reference>
<evidence type="ECO:0000256" key="3">
    <source>
        <dbReference type="HAMAP-Rule" id="MF_00385"/>
    </source>
</evidence>
<keyword evidence="2 3" id="KW-0687">Ribonucleoprotein</keyword>
<evidence type="ECO:0000313" key="5">
    <source>
        <dbReference type="EMBL" id="RYM32780.1"/>
    </source>
</evidence>
<dbReference type="Gene3D" id="3.30.1320.10">
    <property type="match status" value="1"/>
</dbReference>
<dbReference type="PANTHER" id="PTHR12919">
    <property type="entry name" value="30S RIBOSOMAL PROTEIN S16"/>
    <property type="match status" value="1"/>
</dbReference>
<feature type="compositionally biased region" description="Low complexity" evidence="4">
    <location>
        <begin position="166"/>
        <end position="181"/>
    </location>
</feature>
<dbReference type="AlphaFoldDB" id="A0A4Q4KIZ2"/>
<dbReference type="Pfam" id="PF00886">
    <property type="entry name" value="Ribosomal_S16"/>
    <property type="match status" value="1"/>
</dbReference>
<name>A0A4Q4KIZ2_9FLAO</name>
<dbReference type="Proteomes" id="UP000293952">
    <property type="component" value="Unassembled WGS sequence"/>
</dbReference>
<dbReference type="GO" id="GO:0005737">
    <property type="term" value="C:cytoplasm"/>
    <property type="evidence" value="ECO:0007669"/>
    <property type="project" value="UniProtKB-ARBA"/>
</dbReference>
<feature type="region of interest" description="Disordered" evidence="4">
    <location>
        <begin position="117"/>
        <end position="203"/>
    </location>
</feature>
<accession>A0A4Q4KIZ2</accession>
<dbReference type="NCBIfam" id="NF011094">
    <property type="entry name" value="PRK14521.1"/>
    <property type="match status" value="1"/>
</dbReference>
<evidence type="ECO:0000313" key="6">
    <source>
        <dbReference type="Proteomes" id="UP000293952"/>
    </source>
</evidence>
<feature type="compositionally biased region" description="Basic and acidic residues" evidence="4">
    <location>
        <begin position="117"/>
        <end position="141"/>
    </location>
</feature>
<evidence type="ECO:0000256" key="2">
    <source>
        <dbReference type="ARBA" id="ARBA00023274"/>
    </source>
</evidence>
<evidence type="ECO:0000256" key="1">
    <source>
        <dbReference type="ARBA" id="ARBA00022980"/>
    </source>
</evidence>
<dbReference type="OrthoDB" id="9807878at2"/>
<dbReference type="InterPro" id="IPR023803">
    <property type="entry name" value="Ribosomal_bS16_dom_sf"/>
</dbReference>
<gene>
    <name evidence="3" type="primary">rpsP</name>
    <name evidence="5" type="ORF">ERX46_12000</name>
</gene>
<dbReference type="HAMAP" id="MF_00385">
    <property type="entry name" value="Ribosomal_bS16"/>
    <property type="match status" value="1"/>
</dbReference>
<dbReference type="SUPFAM" id="SSF54565">
    <property type="entry name" value="Ribosomal protein S16"/>
    <property type="match status" value="1"/>
</dbReference>
<keyword evidence="1 3" id="KW-0689">Ribosomal protein</keyword>
<proteinExistence type="inferred from homology"/>
<dbReference type="RefSeq" id="WP_130094118.1">
    <property type="nucleotide sequence ID" value="NZ_SETE01000005.1"/>
</dbReference>
<dbReference type="NCBIfam" id="TIGR00002">
    <property type="entry name" value="S16"/>
    <property type="match status" value="1"/>
</dbReference>
<organism evidence="5 6">
    <name type="scientific">Brumimicrobium glaciale</name>
    <dbReference type="NCBI Taxonomy" id="200475"/>
    <lineage>
        <taxon>Bacteria</taxon>
        <taxon>Pseudomonadati</taxon>
        <taxon>Bacteroidota</taxon>
        <taxon>Flavobacteriia</taxon>
        <taxon>Flavobacteriales</taxon>
        <taxon>Crocinitomicaceae</taxon>
        <taxon>Brumimicrobium</taxon>
    </lineage>
</organism>
<dbReference type="GO" id="GO:0006412">
    <property type="term" value="P:translation"/>
    <property type="evidence" value="ECO:0007669"/>
    <property type="project" value="UniProtKB-UniRule"/>
</dbReference>
<dbReference type="PANTHER" id="PTHR12919:SF20">
    <property type="entry name" value="SMALL RIBOSOMAL SUBUNIT PROTEIN BS16M"/>
    <property type="match status" value="1"/>
</dbReference>
<evidence type="ECO:0000256" key="4">
    <source>
        <dbReference type="SAM" id="MobiDB-lite"/>
    </source>
</evidence>
<comment type="similarity">
    <text evidence="3">Belongs to the bacterial ribosomal protein bS16 family.</text>
</comment>
<dbReference type="InterPro" id="IPR000307">
    <property type="entry name" value="Ribosomal_bS16"/>
</dbReference>
<keyword evidence="6" id="KW-1185">Reference proteome</keyword>
<dbReference type="GO" id="GO:0003735">
    <property type="term" value="F:structural constituent of ribosome"/>
    <property type="evidence" value="ECO:0007669"/>
    <property type="project" value="InterPro"/>
</dbReference>